<dbReference type="NCBIfam" id="TIGR00229">
    <property type="entry name" value="sensory_box"/>
    <property type="match status" value="1"/>
</dbReference>
<dbReference type="InterPro" id="IPR000014">
    <property type="entry name" value="PAS"/>
</dbReference>
<dbReference type="Proteomes" id="UP001597048">
    <property type="component" value="Unassembled WGS sequence"/>
</dbReference>
<dbReference type="InterPro" id="IPR013767">
    <property type="entry name" value="PAS_fold"/>
</dbReference>
<dbReference type="SUPFAM" id="SSF55785">
    <property type="entry name" value="PYP-like sensor domain (PAS domain)"/>
    <property type="match status" value="1"/>
</dbReference>
<evidence type="ECO:0000313" key="3">
    <source>
        <dbReference type="Proteomes" id="UP001597048"/>
    </source>
</evidence>
<accession>A0ABW3KEZ1</accession>
<dbReference type="EMBL" id="JBHTJS010000019">
    <property type="protein sequence ID" value="MFD1007698.1"/>
    <property type="molecule type" value="Genomic_DNA"/>
</dbReference>
<organism evidence="2 3">
    <name type="scientific">Oceanisphaera ostreae</name>
    <dbReference type="NCBI Taxonomy" id="914151"/>
    <lineage>
        <taxon>Bacteria</taxon>
        <taxon>Pseudomonadati</taxon>
        <taxon>Pseudomonadota</taxon>
        <taxon>Gammaproteobacteria</taxon>
        <taxon>Aeromonadales</taxon>
        <taxon>Aeromonadaceae</taxon>
        <taxon>Oceanisphaera</taxon>
    </lineage>
</organism>
<reference evidence="3" key="1">
    <citation type="journal article" date="2019" name="Int. J. Syst. Evol. Microbiol.">
        <title>The Global Catalogue of Microorganisms (GCM) 10K type strain sequencing project: providing services to taxonomists for standard genome sequencing and annotation.</title>
        <authorList>
            <consortium name="The Broad Institute Genomics Platform"/>
            <consortium name="The Broad Institute Genome Sequencing Center for Infectious Disease"/>
            <person name="Wu L."/>
            <person name="Ma J."/>
        </authorList>
    </citation>
    <scope>NUCLEOTIDE SEQUENCE [LARGE SCALE GENOMIC DNA]</scope>
    <source>
        <strain evidence="3">CCUG 60525</strain>
    </source>
</reference>
<name>A0ABW3KEZ1_9GAMM</name>
<proteinExistence type="predicted"/>
<dbReference type="Gene3D" id="3.30.450.20">
    <property type="entry name" value="PAS domain"/>
    <property type="match status" value="1"/>
</dbReference>
<dbReference type="Pfam" id="PF00989">
    <property type="entry name" value="PAS"/>
    <property type="match status" value="1"/>
</dbReference>
<protein>
    <submittedName>
        <fullName evidence="2">PAS domain S-box protein</fullName>
    </submittedName>
</protein>
<evidence type="ECO:0000313" key="2">
    <source>
        <dbReference type="EMBL" id="MFD1007698.1"/>
    </source>
</evidence>
<comment type="caution">
    <text evidence="2">The sequence shown here is derived from an EMBL/GenBank/DDBJ whole genome shotgun (WGS) entry which is preliminary data.</text>
</comment>
<gene>
    <name evidence="2" type="ORF">ACFQ1C_05970</name>
</gene>
<feature type="domain" description="PAS" evidence="1">
    <location>
        <begin position="45"/>
        <end position="111"/>
    </location>
</feature>
<sequence length="116" mass="13528">MYTKTPFTHESITDMDHSNLLWAAPIAWQQASSDSLRELATRSINLTKQIMHHTREGIVVMDARGRVLDVNPAFCHLSELDEAQVQGAHITNINGSLHRRRYYRDIWQHLLQLDHW</sequence>
<dbReference type="RefSeq" id="WP_379557688.1">
    <property type="nucleotide sequence ID" value="NZ_JBHTJS010000019.1"/>
</dbReference>
<evidence type="ECO:0000259" key="1">
    <source>
        <dbReference type="SMART" id="SM00091"/>
    </source>
</evidence>
<dbReference type="InterPro" id="IPR035965">
    <property type="entry name" value="PAS-like_dom_sf"/>
</dbReference>
<keyword evidence="3" id="KW-1185">Reference proteome</keyword>
<dbReference type="SMART" id="SM00091">
    <property type="entry name" value="PAS"/>
    <property type="match status" value="1"/>
</dbReference>